<evidence type="ECO:0000313" key="18">
    <source>
        <dbReference type="Proteomes" id="UP000335636"/>
    </source>
</evidence>
<sequence>MHPAPASSAPLASPDYYERVGHLQHGLRDSEKKRLDLEKKLCEYNQSDICRVKLKYVKLKKYLKEICESEKKARTRNQEYLKRFECAKAHVGHFTTNIEKLQELKIEYESQLKKMQLLSKDRLGIKGELKNEERQKVAVQARINLGTTVSKGLYQPATMFMGRQMSAVSSLGAFSIEQKSPQPTKNFSIPDPHSHQQTAQRSNVTDSCVVQTNSDTECLNKSDRIDGKTSLQIGEKTPVTASVLSEEEQTHCLEIGSNIHHSKSNLSEGKKSAELHSSLQKRLSPENRTTDLKCDSSSRSEGSEGEILTREHIEVEEERASSPVSAISVSEHCASENKWSQEKHSAWEGFSDHLAHGDPELQKMQEEQEKESLCSSNDLTVSISEDDLILKSPEPQPNPSDKIEGENGTETLKLIHPEQERDALSTEKNNRVWQTLSFPDSEEEFSANSPRQSKQVPDLLGAHLGQCITTLKEHNPLKEEATALLKKAITEECGDRSAIHSNESSCSLPSILNDNSGIKEAKPALWLNSVCTREQEASSGSKDESKEESLAAKVPITETKAYKLLKKSTLQDNTNQIEDRFPKAHASTSQFSGLNIGSSTLKTKTTHKIPSEASFSSSEGSPLSRCAAAMGVPAFFRWLSRKYPSIIVNCVEEKPKECNGVKIPVDASKPNPNDVEFDNLYLDMNGIIHPCTHPEDKPAPKNEDEMMVAIFEYIDRLFNIVRPRRLLYMAIDGVAPRAKMNQQRSRRFRASKEGMEAAVEKQRVREEILAKGGFLPPEEVKERFDSNCITPGTEFMDNLAKCLRYYIADRLNNDPGWKNLTVILSDASAPGEGEHKIMDYIRRQRAQPNHDPNTHHCLCGADADLIMLGLATHEPNFTIIREEFKPNKPKPCGLCNQFGHEVKDCEGLPREKKGKHDELADSLPCAEGEFIFLRLNVLREYLERELTMASLPFTFDVERSIDDWVFMCFFVGNDFLPHLPSLEIREGAIDRLVNIYKNVVHKTGGYLTESGYVNLQRVQMIMLAVGEVEDSIFKKRKDDEDSFRRRQKEKRKRMKRDQPAFTPSGILTPHALGSRNSPGSQVASNPRQAAYEMRMQNNSSPSVSPNTSFTSDGSPSPIGGIKRKAEDSDSEPEPEDNVRLWEAGWKQRYYKNKFDVDAADEKFRRKVVQSYVEGLCWVLRYYYQGCASWKWYYPFHYAPFASDFEGIADMPSDFEKGTKPFKPLEQLMGVFPAASGNFLPPSWRKLMSDPDSSIIDFYPEDFAIDLNGKKYAWQGVALLPFVDERRLRAALEEVYPDLTPEENKRNSLGGDVLFVGKHHPLHDFISELYQTGSTEPVDVPPELCHGIQGKFSLDEEAILPDQVVCSPVPMLRDLTQNSAISINFKDPQFAEDYIFKAVMLPGARKPAAVLKPSDWEKSSNGRQWKPQLGFNRDRRPVHLDQAAFRTLGHVMPRGSGTGIYSNAAPPPPTYQGNLYRPLLRGQAQIPKLMSNMRPQDSWRGPPPLFQQQRFDRGAGAEPLLPWNRMLQTQNAAFQPNQYQMLAGPGGYPPRRDDRGGRQGYPREGRKYPLPPPSGRYSWN</sequence>
<evidence type="ECO:0000256" key="11">
    <source>
        <dbReference type="ARBA" id="ARBA00057216"/>
    </source>
</evidence>
<feature type="domain" description="Xrn1 N-terminal" evidence="14">
    <location>
        <begin position="630"/>
        <end position="883"/>
    </location>
</feature>
<organism evidence="17 18">
    <name type="scientific">Marmota monax</name>
    <name type="common">Woodchuck</name>
    <dbReference type="NCBI Taxonomy" id="9995"/>
    <lineage>
        <taxon>Eukaryota</taxon>
        <taxon>Metazoa</taxon>
        <taxon>Chordata</taxon>
        <taxon>Craniata</taxon>
        <taxon>Vertebrata</taxon>
        <taxon>Euteleostomi</taxon>
        <taxon>Mammalia</taxon>
        <taxon>Eutheria</taxon>
        <taxon>Euarchontoglires</taxon>
        <taxon>Glires</taxon>
        <taxon>Rodentia</taxon>
        <taxon>Sciuromorpha</taxon>
        <taxon>Sciuridae</taxon>
        <taxon>Xerinae</taxon>
        <taxon>Marmotini</taxon>
        <taxon>Marmota</taxon>
    </lineage>
</organism>
<keyword evidence="18" id="KW-1185">Reference proteome</keyword>
<evidence type="ECO:0000256" key="5">
    <source>
        <dbReference type="ARBA" id="ARBA00022722"/>
    </source>
</evidence>
<feature type="compositionally biased region" description="Polar residues" evidence="13">
    <location>
        <begin position="195"/>
        <end position="205"/>
    </location>
</feature>
<dbReference type="FunFam" id="3.40.50.12390:FF:000003">
    <property type="entry name" value="5'-3' exoribonuclease"/>
    <property type="match status" value="1"/>
</dbReference>
<dbReference type="InterPro" id="IPR004859">
    <property type="entry name" value="Xrn1_N"/>
</dbReference>
<dbReference type="GO" id="GO:0007283">
    <property type="term" value="P:spermatogenesis"/>
    <property type="evidence" value="ECO:0007669"/>
    <property type="project" value="UniProtKB-ARBA"/>
</dbReference>
<dbReference type="Proteomes" id="UP000335636">
    <property type="component" value="Unassembled WGS sequence"/>
</dbReference>
<dbReference type="GO" id="GO:0005634">
    <property type="term" value="C:nucleus"/>
    <property type="evidence" value="ECO:0007669"/>
    <property type="project" value="TreeGrafter"/>
</dbReference>
<evidence type="ECO:0000256" key="6">
    <source>
        <dbReference type="ARBA" id="ARBA00022723"/>
    </source>
</evidence>
<dbReference type="GO" id="GO:0000956">
    <property type="term" value="P:nuclear-transcribed mRNA catabolic process"/>
    <property type="evidence" value="ECO:0007669"/>
    <property type="project" value="TreeGrafter"/>
</dbReference>
<keyword evidence="10" id="KW-0269">Exonuclease</keyword>
<feature type="compositionally biased region" description="Polar residues" evidence="13">
    <location>
        <begin position="1074"/>
        <end position="1087"/>
    </location>
</feature>
<evidence type="ECO:0000256" key="10">
    <source>
        <dbReference type="ARBA" id="ARBA00022839"/>
    </source>
</evidence>
<name>A0A5E4B618_MARMO</name>
<dbReference type="GO" id="GO:0004534">
    <property type="term" value="F:5'-3' RNA exonuclease activity"/>
    <property type="evidence" value="ECO:0007669"/>
    <property type="project" value="TreeGrafter"/>
</dbReference>
<evidence type="ECO:0000256" key="13">
    <source>
        <dbReference type="SAM" id="MobiDB-lite"/>
    </source>
</evidence>
<evidence type="ECO:0000256" key="3">
    <source>
        <dbReference type="ARBA" id="ARBA00022472"/>
    </source>
</evidence>
<keyword evidence="3" id="KW-0804">Transcription</keyword>
<dbReference type="GO" id="GO:0006397">
    <property type="term" value="P:mRNA processing"/>
    <property type="evidence" value="ECO:0007669"/>
    <property type="project" value="UniProtKB-KW"/>
</dbReference>
<dbReference type="PANTHER" id="PTHR12341:SF41">
    <property type="entry name" value="5'-3' EXORIBONUCLEASE 2"/>
    <property type="match status" value="1"/>
</dbReference>
<evidence type="ECO:0000256" key="7">
    <source>
        <dbReference type="ARBA" id="ARBA00022771"/>
    </source>
</evidence>
<feature type="domain" description="Xrn1 helical" evidence="15">
    <location>
        <begin position="955"/>
        <end position="1415"/>
    </location>
</feature>
<dbReference type="PANTHER" id="PTHR12341">
    <property type="entry name" value="5'-&gt;3' EXORIBONUCLEASE"/>
    <property type="match status" value="1"/>
</dbReference>
<dbReference type="GO" id="GO:0006353">
    <property type="term" value="P:DNA-templated transcription termination"/>
    <property type="evidence" value="ECO:0007669"/>
    <property type="project" value="UniProtKB-KW"/>
</dbReference>
<protein>
    <recommendedName>
        <fullName evidence="2">5'-3' exoribonuclease 2</fullName>
    </recommendedName>
</protein>
<evidence type="ECO:0000259" key="14">
    <source>
        <dbReference type="Pfam" id="PF03159"/>
    </source>
</evidence>
<evidence type="ECO:0000256" key="8">
    <source>
        <dbReference type="ARBA" id="ARBA00022801"/>
    </source>
</evidence>
<keyword evidence="6" id="KW-0479">Metal-binding</keyword>
<dbReference type="InterPro" id="IPR041412">
    <property type="entry name" value="Xrn1_helical"/>
</dbReference>
<evidence type="ECO:0000313" key="16">
    <source>
        <dbReference type="EMBL" id="KAF7459471.1"/>
    </source>
</evidence>
<feature type="region of interest" description="Disordered" evidence="13">
    <location>
        <begin position="179"/>
        <end position="205"/>
    </location>
</feature>
<reference evidence="16" key="2">
    <citation type="submission" date="2020-08" db="EMBL/GenBank/DDBJ databases">
        <authorList>
            <person name="Shumante A."/>
            <person name="Zimin A.V."/>
            <person name="Puiu D."/>
            <person name="Salzberg S.L."/>
        </authorList>
    </citation>
    <scope>NUCLEOTIDE SEQUENCE</scope>
    <source>
        <strain evidence="16">WC2-LM</strain>
        <tissue evidence="16">Liver</tissue>
    </source>
</reference>
<dbReference type="FunFam" id="3.40.50.12390:FF:000001">
    <property type="entry name" value="5'-3' exoribonuclease"/>
    <property type="match status" value="1"/>
</dbReference>
<feature type="compositionally biased region" description="Basic and acidic residues" evidence="13">
    <location>
        <begin position="1549"/>
        <end position="1566"/>
    </location>
</feature>
<evidence type="ECO:0000256" key="12">
    <source>
        <dbReference type="ARBA" id="ARBA00062126"/>
    </source>
</evidence>
<evidence type="ECO:0000256" key="9">
    <source>
        <dbReference type="ARBA" id="ARBA00022833"/>
    </source>
</evidence>
<dbReference type="GO" id="GO:0003723">
    <property type="term" value="F:RNA binding"/>
    <property type="evidence" value="ECO:0007669"/>
    <property type="project" value="TreeGrafter"/>
</dbReference>
<comment type="subunit">
    <text evidence="12">Interacts with POLR2A and SMN1/SMN2. Interacts with CDKN2AIP and NKRF. Interacts with CDKN2AIPNL; the interaction is direct. Interacts with TRIM71 (via NHL repeats) in an RNA-dependent manner. Interacts with DHX34; the interaction is RNA-independent.</text>
</comment>
<feature type="compositionally biased region" description="Basic and acidic residues" evidence="13">
    <location>
        <begin position="283"/>
        <end position="313"/>
    </location>
</feature>
<keyword evidence="5" id="KW-0540">Nuclease</keyword>
<dbReference type="EMBL" id="CABDUW010000257">
    <property type="protein sequence ID" value="VTJ64199.1"/>
    <property type="molecule type" value="Genomic_DNA"/>
</dbReference>
<dbReference type="GO" id="GO:0008270">
    <property type="term" value="F:zinc ion binding"/>
    <property type="evidence" value="ECO:0007669"/>
    <property type="project" value="UniProtKB-KW"/>
</dbReference>
<evidence type="ECO:0000256" key="2">
    <source>
        <dbReference type="ARBA" id="ARBA00013845"/>
    </source>
</evidence>
<feature type="region of interest" description="Disordered" evidence="13">
    <location>
        <begin position="1535"/>
        <end position="1579"/>
    </location>
</feature>
<dbReference type="Proteomes" id="UP000662637">
    <property type="component" value="Unassembled WGS sequence"/>
</dbReference>
<proteinExistence type="inferred from homology"/>
<comment type="function">
    <text evidence="11">Possesses 5'-&gt;3' exoribonuclease activity. May promote the termination of transcription by RNA polymerase II. During transcription termination, cleavage at the polyadenylation site liberates a 5' fragment which is subsequently processed to form the mature mRNA and a 3' fragment which remains attached to the elongating polymerase. The processive degradation of this 3' fragment by this protein may promote termination of transcription. Binds to RNA polymerase II (RNAp II) transcription termination R-loops formed by G-rich pause sites.</text>
</comment>
<keyword evidence="3" id="KW-0805">Transcription regulation</keyword>
<dbReference type="Pfam" id="PF03159">
    <property type="entry name" value="XRN_N"/>
    <property type="match status" value="1"/>
</dbReference>
<dbReference type="Gene3D" id="1.25.40.1050">
    <property type="match status" value="1"/>
</dbReference>
<dbReference type="Gene3D" id="3.40.50.12390">
    <property type="match status" value="2"/>
</dbReference>
<feature type="region of interest" description="Disordered" evidence="13">
    <location>
        <begin position="263"/>
        <end position="327"/>
    </location>
</feature>
<evidence type="ECO:0000256" key="1">
    <source>
        <dbReference type="ARBA" id="ARBA00006994"/>
    </source>
</evidence>
<feature type="region of interest" description="Disordered" evidence="13">
    <location>
        <begin position="1037"/>
        <end position="1137"/>
    </location>
</feature>
<dbReference type="FunFam" id="1.25.40.1050:FF:000002">
    <property type="entry name" value="5'-3' exoribonuclease"/>
    <property type="match status" value="1"/>
</dbReference>
<dbReference type="EMBL" id="WJEC01008856">
    <property type="protein sequence ID" value="KAF7459471.1"/>
    <property type="molecule type" value="Genomic_DNA"/>
</dbReference>
<keyword evidence="3" id="KW-0806">Transcription termination</keyword>
<keyword evidence="9" id="KW-0862">Zinc</keyword>
<accession>A0A5E4B618</accession>
<feature type="compositionally biased region" description="Basic residues" evidence="13">
    <location>
        <begin position="1045"/>
        <end position="1055"/>
    </location>
</feature>
<keyword evidence="7" id="KW-0863">Zinc-finger</keyword>
<evidence type="ECO:0000256" key="4">
    <source>
        <dbReference type="ARBA" id="ARBA00022664"/>
    </source>
</evidence>
<dbReference type="InterPro" id="IPR027073">
    <property type="entry name" value="5_3_exoribonuclease"/>
</dbReference>
<keyword evidence="4" id="KW-0507">mRNA processing</keyword>
<keyword evidence="8" id="KW-0378">Hydrolase</keyword>
<comment type="similarity">
    <text evidence="1">Belongs to the 5'-3' exonuclease family. XRN2/RAT1 subfamily.</text>
</comment>
<reference evidence="17 18" key="1">
    <citation type="submission" date="2019-04" db="EMBL/GenBank/DDBJ databases">
        <authorList>
            <person name="Alioto T."/>
            <person name="Alioto T."/>
        </authorList>
    </citation>
    <scope>NUCLEOTIDE SEQUENCE [LARGE SCALE GENOMIC DNA]</scope>
</reference>
<evidence type="ECO:0000259" key="15">
    <source>
        <dbReference type="Pfam" id="PF17846"/>
    </source>
</evidence>
<feature type="compositionally biased region" description="Low complexity" evidence="13">
    <location>
        <begin position="1097"/>
        <end position="1111"/>
    </location>
</feature>
<dbReference type="CDD" id="cd18673">
    <property type="entry name" value="PIN_XRN1-2-like"/>
    <property type="match status" value="1"/>
</dbReference>
<evidence type="ECO:0000313" key="17">
    <source>
        <dbReference type="EMBL" id="VTJ64199.1"/>
    </source>
</evidence>
<dbReference type="Pfam" id="PF17846">
    <property type="entry name" value="XRN_M"/>
    <property type="match status" value="1"/>
</dbReference>
<gene>
    <name evidence="16" type="ORF">GHT09_020477</name>
    <name evidence="17" type="ORF">MONAX_5E039280</name>
</gene>